<dbReference type="EMBL" id="POAF01000006">
    <property type="protein sequence ID" value="RBM00200.1"/>
    <property type="molecule type" value="Genomic_DNA"/>
</dbReference>
<sequence>MQFPVSSSHGAILRLLHLGDAEELAAAYRRNREHLAPWEPERTEEFFTPDWQRRNLEIQLGSHAAGLAYPAALFEEGRIIGRFTLTGVVRGPFQSANLGYWMDAKLAGRGLATFAVRATCRIAGSALGLHRIEASTLLHNHASQRVLQKCGFEQIGMAPRYLKIAGHWQDHNLYQRLLETGPDEALAGQDFPSM</sequence>
<proteinExistence type="inferred from homology"/>
<dbReference type="Pfam" id="PF13302">
    <property type="entry name" value="Acetyltransf_3"/>
    <property type="match status" value="1"/>
</dbReference>
<accession>A0A365YD15</accession>
<keyword evidence="2" id="KW-0012">Acyltransferase</keyword>
<evidence type="ECO:0000256" key="1">
    <source>
        <dbReference type="ARBA" id="ARBA00022679"/>
    </source>
</evidence>
<dbReference type="SUPFAM" id="SSF55729">
    <property type="entry name" value="Acyl-CoA N-acyltransferases (Nat)"/>
    <property type="match status" value="1"/>
</dbReference>
<keyword evidence="6" id="KW-1185">Reference proteome</keyword>
<dbReference type="GO" id="GO:0008999">
    <property type="term" value="F:protein-N-terminal-alanine acetyltransferase activity"/>
    <property type="evidence" value="ECO:0007669"/>
    <property type="project" value="TreeGrafter"/>
</dbReference>
<protein>
    <submittedName>
        <fullName evidence="5">GNAT family N-acetyltransferase</fullName>
    </submittedName>
</protein>
<dbReference type="InterPro" id="IPR051531">
    <property type="entry name" value="N-acetyltransferase"/>
</dbReference>
<keyword evidence="1 5" id="KW-0808">Transferase</keyword>
<dbReference type="GO" id="GO:0005737">
    <property type="term" value="C:cytoplasm"/>
    <property type="evidence" value="ECO:0007669"/>
    <property type="project" value="TreeGrafter"/>
</dbReference>
<dbReference type="PANTHER" id="PTHR43792:SF8">
    <property type="entry name" value="[RIBOSOMAL PROTEIN US5]-ALANINE N-ACETYLTRANSFERASE"/>
    <property type="match status" value="1"/>
</dbReference>
<evidence type="ECO:0000313" key="5">
    <source>
        <dbReference type="EMBL" id="RBM00200.1"/>
    </source>
</evidence>
<comment type="similarity">
    <text evidence="3">Belongs to the acetyltransferase family. RimJ subfamily.</text>
</comment>
<dbReference type="Proteomes" id="UP000252167">
    <property type="component" value="Unassembled WGS sequence"/>
</dbReference>
<dbReference type="Gene3D" id="3.40.630.30">
    <property type="match status" value="1"/>
</dbReference>
<dbReference type="InterPro" id="IPR000182">
    <property type="entry name" value="GNAT_dom"/>
</dbReference>
<evidence type="ECO:0000313" key="6">
    <source>
        <dbReference type="Proteomes" id="UP000252167"/>
    </source>
</evidence>
<dbReference type="PROSITE" id="PS51186">
    <property type="entry name" value="GNAT"/>
    <property type="match status" value="1"/>
</dbReference>
<dbReference type="AlphaFoldDB" id="A0A365YD15"/>
<reference evidence="5 6" key="1">
    <citation type="submission" date="2018-01" db="EMBL/GenBank/DDBJ databases">
        <title>Glutamicibacter soli strain NHPC-3 Whole genome sequence and assembly.</title>
        <authorList>
            <person name="Choudhury P."/>
            <person name="Gupta D."/>
            <person name="Sengupta K."/>
            <person name="Jawed A."/>
            <person name="Sultana N."/>
            <person name="Saha P."/>
        </authorList>
    </citation>
    <scope>NUCLEOTIDE SEQUENCE [LARGE SCALE GENOMIC DNA]</scope>
    <source>
        <strain evidence="5 6">NHPC-3</strain>
    </source>
</reference>
<feature type="domain" description="N-acetyltransferase" evidence="4">
    <location>
        <begin position="11"/>
        <end position="179"/>
    </location>
</feature>
<comment type="caution">
    <text evidence="5">The sequence shown here is derived from an EMBL/GenBank/DDBJ whole genome shotgun (WGS) entry which is preliminary data.</text>
</comment>
<organism evidence="5 6">
    <name type="scientific">Glutamicibacter soli</name>
    <dbReference type="NCBI Taxonomy" id="453836"/>
    <lineage>
        <taxon>Bacteria</taxon>
        <taxon>Bacillati</taxon>
        <taxon>Actinomycetota</taxon>
        <taxon>Actinomycetes</taxon>
        <taxon>Micrococcales</taxon>
        <taxon>Micrococcaceae</taxon>
        <taxon>Glutamicibacter</taxon>
    </lineage>
</organism>
<dbReference type="InterPro" id="IPR016181">
    <property type="entry name" value="Acyl_CoA_acyltransferase"/>
</dbReference>
<name>A0A365YD15_9MICC</name>
<evidence type="ECO:0000256" key="2">
    <source>
        <dbReference type="ARBA" id="ARBA00023315"/>
    </source>
</evidence>
<evidence type="ECO:0000256" key="3">
    <source>
        <dbReference type="ARBA" id="ARBA00038502"/>
    </source>
</evidence>
<evidence type="ECO:0000259" key="4">
    <source>
        <dbReference type="PROSITE" id="PS51186"/>
    </source>
</evidence>
<dbReference type="RefSeq" id="WP_113607694.1">
    <property type="nucleotide sequence ID" value="NZ_CM125969.1"/>
</dbReference>
<gene>
    <name evidence="5" type="ORF">C1H84_13870</name>
</gene>
<dbReference type="PANTHER" id="PTHR43792">
    <property type="entry name" value="GNAT FAMILY, PUTATIVE (AFU_ORTHOLOGUE AFUA_3G00765)-RELATED-RELATED"/>
    <property type="match status" value="1"/>
</dbReference>